<feature type="compositionally biased region" description="Basic and acidic residues" evidence="1">
    <location>
        <begin position="70"/>
        <end position="81"/>
    </location>
</feature>
<comment type="caution">
    <text evidence="2">The sequence shown here is derived from an EMBL/GenBank/DDBJ whole genome shotgun (WGS) entry which is preliminary data.</text>
</comment>
<dbReference type="PANTHER" id="PTHR14386">
    <property type="entry name" value="PROTEIN FAM204A"/>
    <property type="match status" value="1"/>
</dbReference>
<gene>
    <name evidence="2" type="ORF">RJ639_023504</name>
</gene>
<accession>A0AA88UZZ8</accession>
<dbReference type="PANTHER" id="PTHR14386:SF2">
    <property type="entry name" value="PROTEIN FAM204A"/>
    <property type="match status" value="1"/>
</dbReference>
<sequence length="139" mass="15559">MEEVDDDERREAAIASASALNPNFKPAPGGATQSQLAKFQELHRRRLKIKARSESNKKSKGIVDGTTKPHLKDVNATELKGKSASNTVEDSRVPISKGSNMRAFSTKLQDDVKAKMPSNKRQKLYWGYHLPLFLLSFQF</sequence>
<reference evidence="2" key="1">
    <citation type="submission" date="2022-12" db="EMBL/GenBank/DDBJ databases">
        <title>Draft genome assemblies for two species of Escallonia (Escalloniales).</title>
        <authorList>
            <person name="Chanderbali A."/>
            <person name="Dervinis C."/>
            <person name="Anghel I."/>
            <person name="Soltis D."/>
            <person name="Soltis P."/>
            <person name="Zapata F."/>
        </authorList>
    </citation>
    <scope>NUCLEOTIDE SEQUENCE</scope>
    <source>
        <strain evidence="2">UCBG64.0493</strain>
        <tissue evidence="2">Leaf</tissue>
    </source>
</reference>
<dbReference type="EMBL" id="JAVXUP010003412">
    <property type="protein sequence ID" value="KAK2999029.1"/>
    <property type="molecule type" value="Genomic_DNA"/>
</dbReference>
<dbReference type="Proteomes" id="UP001188597">
    <property type="component" value="Unassembled WGS sequence"/>
</dbReference>
<dbReference type="AlphaFoldDB" id="A0AA88UZZ8"/>
<feature type="region of interest" description="Disordered" evidence="1">
    <location>
        <begin position="1"/>
        <end position="35"/>
    </location>
</feature>
<evidence type="ECO:0000313" key="3">
    <source>
        <dbReference type="Proteomes" id="UP001188597"/>
    </source>
</evidence>
<dbReference type="InterPro" id="IPR037690">
    <property type="entry name" value="FAM204A"/>
</dbReference>
<feature type="region of interest" description="Disordered" evidence="1">
    <location>
        <begin position="51"/>
        <end position="93"/>
    </location>
</feature>
<keyword evidence="3" id="KW-1185">Reference proteome</keyword>
<evidence type="ECO:0000256" key="1">
    <source>
        <dbReference type="SAM" id="MobiDB-lite"/>
    </source>
</evidence>
<name>A0AA88UZZ8_9ASTE</name>
<organism evidence="2 3">
    <name type="scientific">Escallonia herrerae</name>
    <dbReference type="NCBI Taxonomy" id="1293975"/>
    <lineage>
        <taxon>Eukaryota</taxon>
        <taxon>Viridiplantae</taxon>
        <taxon>Streptophyta</taxon>
        <taxon>Embryophyta</taxon>
        <taxon>Tracheophyta</taxon>
        <taxon>Spermatophyta</taxon>
        <taxon>Magnoliopsida</taxon>
        <taxon>eudicotyledons</taxon>
        <taxon>Gunneridae</taxon>
        <taxon>Pentapetalae</taxon>
        <taxon>asterids</taxon>
        <taxon>campanulids</taxon>
        <taxon>Escalloniales</taxon>
        <taxon>Escalloniaceae</taxon>
        <taxon>Escallonia</taxon>
    </lineage>
</organism>
<evidence type="ECO:0000313" key="2">
    <source>
        <dbReference type="EMBL" id="KAK2999029.1"/>
    </source>
</evidence>
<proteinExistence type="predicted"/>
<protein>
    <submittedName>
        <fullName evidence="2">Uncharacterized protein</fullName>
    </submittedName>
</protein>